<dbReference type="InterPro" id="IPR017592">
    <property type="entry name" value="Pilus_assmbl_Flp-typ_CpaB"/>
</dbReference>
<dbReference type="RefSeq" id="WP_136774379.1">
    <property type="nucleotide sequence ID" value="NZ_SUMF01000024.1"/>
</dbReference>
<reference evidence="2 3" key="1">
    <citation type="submission" date="2019-04" db="EMBL/GenBank/DDBJ databases">
        <title>Chitiniphilus eburnea sp. nov., a novel chitinolytic bacterium isolated from aquaculture sludge.</title>
        <authorList>
            <person name="Sheng M."/>
        </authorList>
    </citation>
    <scope>NUCLEOTIDE SEQUENCE [LARGE SCALE GENOMIC DNA]</scope>
    <source>
        <strain evidence="2 3">HX-2-15</strain>
    </source>
</reference>
<evidence type="ECO:0000259" key="1">
    <source>
        <dbReference type="SMART" id="SM00858"/>
    </source>
</evidence>
<evidence type="ECO:0000313" key="2">
    <source>
        <dbReference type="EMBL" id="TJZ68358.1"/>
    </source>
</evidence>
<feature type="domain" description="SAF" evidence="1">
    <location>
        <begin position="42"/>
        <end position="101"/>
    </location>
</feature>
<dbReference type="SMART" id="SM00858">
    <property type="entry name" value="SAF"/>
    <property type="match status" value="1"/>
</dbReference>
<dbReference type="CDD" id="cd11614">
    <property type="entry name" value="SAF_CpaB_FlgA_like"/>
    <property type="match status" value="1"/>
</dbReference>
<dbReference type="AlphaFoldDB" id="A0A4V5MRB0"/>
<evidence type="ECO:0000313" key="3">
    <source>
        <dbReference type="Proteomes" id="UP000310016"/>
    </source>
</evidence>
<feature type="non-terminal residue" evidence="2">
    <location>
        <position position="273"/>
    </location>
</feature>
<proteinExistence type="predicted"/>
<dbReference type="InterPro" id="IPR031571">
    <property type="entry name" value="RcpC_dom"/>
</dbReference>
<accession>A0A4V5MRB0</accession>
<dbReference type="Pfam" id="PF16976">
    <property type="entry name" value="RcpC"/>
    <property type="match status" value="1"/>
</dbReference>
<dbReference type="Proteomes" id="UP000310016">
    <property type="component" value="Unassembled WGS sequence"/>
</dbReference>
<gene>
    <name evidence="2" type="primary">cpaB</name>
    <name evidence="2" type="ORF">FAZ21_15615</name>
</gene>
<dbReference type="OrthoDB" id="8776995at2"/>
<dbReference type="EMBL" id="SUMF01000024">
    <property type="protein sequence ID" value="TJZ68358.1"/>
    <property type="molecule type" value="Genomic_DNA"/>
</dbReference>
<name>A0A4V5MRB0_9NEIS</name>
<comment type="caution">
    <text evidence="2">The sequence shown here is derived from an EMBL/GenBank/DDBJ whole genome shotgun (WGS) entry which is preliminary data.</text>
</comment>
<organism evidence="2 3">
    <name type="scientific">Chitiniphilus eburneus</name>
    <dbReference type="NCBI Taxonomy" id="2571148"/>
    <lineage>
        <taxon>Bacteria</taxon>
        <taxon>Pseudomonadati</taxon>
        <taxon>Pseudomonadota</taxon>
        <taxon>Betaproteobacteria</taxon>
        <taxon>Neisseriales</taxon>
        <taxon>Chitinibacteraceae</taxon>
        <taxon>Chitiniphilus</taxon>
    </lineage>
</organism>
<sequence>MSNKLHRTAWALATVGLALVTFVAGTRLGYLVQPPAQPVAVRQIVLAARELPAGQPIAADQLRRRPARPDEHGFDTLEPLIGRTPTRAIAAGALPAEADFSASALADELAPGERALAISVDEIKAVGNRLQRGDMVDVFLTVERNDREVARSESLRIASGLRVLAFGNRDQTEARGGAAQERARSAVLAVPLDTVATLTLAQQAGQLTLGLRGRHAGHDAPSPQTVAGLLGTPPQPLAAQSVPVATPDVVLLALSLGPGMPVHAELVEQIAHM</sequence>
<dbReference type="NCBIfam" id="TIGR03177">
    <property type="entry name" value="pilus_cpaB"/>
    <property type="match status" value="1"/>
</dbReference>
<dbReference type="InterPro" id="IPR013974">
    <property type="entry name" value="SAF"/>
</dbReference>
<protein>
    <submittedName>
        <fullName evidence="2">Flp pilus assembly protein CpaB</fullName>
    </submittedName>
</protein>
<keyword evidence="3" id="KW-1185">Reference proteome</keyword>